<organism evidence="1 2">
    <name type="scientific">Prunus dulcis</name>
    <name type="common">Almond</name>
    <name type="synonym">Amygdalus dulcis</name>
    <dbReference type="NCBI Taxonomy" id="3755"/>
    <lineage>
        <taxon>Eukaryota</taxon>
        <taxon>Viridiplantae</taxon>
        <taxon>Streptophyta</taxon>
        <taxon>Embryophyta</taxon>
        <taxon>Tracheophyta</taxon>
        <taxon>Spermatophyta</taxon>
        <taxon>Magnoliopsida</taxon>
        <taxon>eudicotyledons</taxon>
        <taxon>Gunneridae</taxon>
        <taxon>Pentapetalae</taxon>
        <taxon>rosids</taxon>
        <taxon>fabids</taxon>
        <taxon>Rosales</taxon>
        <taxon>Rosaceae</taxon>
        <taxon>Amygdaloideae</taxon>
        <taxon>Amygdaleae</taxon>
        <taxon>Prunus</taxon>
    </lineage>
</organism>
<protein>
    <submittedName>
        <fullName evidence="1">Uncharacterized protein</fullName>
    </submittedName>
</protein>
<accession>A0AAD5F3A7</accession>
<keyword evidence="2" id="KW-1185">Reference proteome</keyword>
<evidence type="ECO:0000313" key="1">
    <source>
        <dbReference type="EMBL" id="KAI5351590.1"/>
    </source>
</evidence>
<proteinExistence type="predicted"/>
<name>A0AAD5F3A7_PRUDU</name>
<reference evidence="1 2" key="1">
    <citation type="journal article" date="2022" name="G3 (Bethesda)">
        <title>Whole-genome sequence and methylome profiling of the almond [Prunus dulcis (Mill.) D.A. Webb] cultivar 'Nonpareil'.</title>
        <authorList>
            <person name="D'Amico-Willman K.M."/>
            <person name="Ouma W.Z."/>
            <person name="Meulia T."/>
            <person name="Sideli G.M."/>
            <person name="Gradziel T.M."/>
            <person name="Fresnedo-Ramirez J."/>
        </authorList>
    </citation>
    <scope>NUCLEOTIDE SEQUENCE [LARGE SCALE GENOMIC DNA]</scope>
    <source>
        <strain evidence="1">Clone GOH B32 T37-40</strain>
    </source>
</reference>
<dbReference type="AlphaFoldDB" id="A0AAD5F3A7"/>
<dbReference type="Proteomes" id="UP001054821">
    <property type="component" value="Chromosome 1"/>
</dbReference>
<evidence type="ECO:0000313" key="2">
    <source>
        <dbReference type="Proteomes" id="UP001054821"/>
    </source>
</evidence>
<dbReference type="EMBL" id="JAJFAZ020000001">
    <property type="protein sequence ID" value="KAI5351590.1"/>
    <property type="molecule type" value="Genomic_DNA"/>
</dbReference>
<gene>
    <name evidence="1" type="ORF">L3X38_004481</name>
</gene>
<comment type="caution">
    <text evidence="1">The sequence shown here is derived from an EMBL/GenBank/DDBJ whole genome shotgun (WGS) entry which is preliminary data.</text>
</comment>
<sequence>MQSPGFYKYENLNKFIESLGQAEQAPEYSSSSVIINLATSVLSSLKRPQFCSFNKPSMAQNKLKLCQTQTMVLISSRNSSVKGVDDSIQYGPIQSSPV</sequence>